<feature type="transmembrane region" description="Helical" evidence="1">
    <location>
        <begin position="69"/>
        <end position="91"/>
    </location>
</feature>
<accession>A0ABW6MB42</accession>
<gene>
    <name evidence="2" type="ORF">ACFYNQ_32920</name>
</gene>
<organism evidence="2 3">
    <name type="scientific">Streptomyces hokutonensis</name>
    <dbReference type="NCBI Taxonomy" id="1306990"/>
    <lineage>
        <taxon>Bacteria</taxon>
        <taxon>Bacillati</taxon>
        <taxon>Actinomycetota</taxon>
        <taxon>Actinomycetes</taxon>
        <taxon>Kitasatosporales</taxon>
        <taxon>Streptomycetaceae</taxon>
        <taxon>Streptomyces</taxon>
    </lineage>
</organism>
<dbReference type="Proteomes" id="UP001601303">
    <property type="component" value="Unassembled WGS sequence"/>
</dbReference>
<name>A0ABW6MB42_9ACTN</name>
<sequence>MLIALNVLLFAAAFFCLSVGITAITTSWVFPWLARKVLRPRLWGAGYALFGVVVLYHAVVALMDVDPAVSMVLTAVTTATALGGLGMMILAQRAGQGAPPSLPAGPGTPK</sequence>
<keyword evidence="1" id="KW-0812">Transmembrane</keyword>
<evidence type="ECO:0008006" key="4">
    <source>
        <dbReference type="Google" id="ProtNLM"/>
    </source>
</evidence>
<evidence type="ECO:0000313" key="3">
    <source>
        <dbReference type="Proteomes" id="UP001601303"/>
    </source>
</evidence>
<evidence type="ECO:0000256" key="1">
    <source>
        <dbReference type="SAM" id="Phobius"/>
    </source>
</evidence>
<dbReference type="RefSeq" id="WP_388111912.1">
    <property type="nucleotide sequence ID" value="NZ_JBIAHM010000013.1"/>
</dbReference>
<protein>
    <recommendedName>
        <fullName evidence="4">Integral membrane protein</fullName>
    </recommendedName>
</protein>
<evidence type="ECO:0000313" key="2">
    <source>
        <dbReference type="EMBL" id="MFE9603355.1"/>
    </source>
</evidence>
<comment type="caution">
    <text evidence="2">The sequence shown here is derived from an EMBL/GenBank/DDBJ whole genome shotgun (WGS) entry which is preliminary data.</text>
</comment>
<reference evidence="2 3" key="1">
    <citation type="submission" date="2024-10" db="EMBL/GenBank/DDBJ databases">
        <title>The Natural Products Discovery Center: Release of the First 8490 Sequenced Strains for Exploring Actinobacteria Biosynthetic Diversity.</title>
        <authorList>
            <person name="Kalkreuter E."/>
            <person name="Kautsar S.A."/>
            <person name="Yang D."/>
            <person name="Bader C.D."/>
            <person name="Teijaro C.N."/>
            <person name="Fluegel L."/>
            <person name="Davis C.M."/>
            <person name="Simpson J.R."/>
            <person name="Lauterbach L."/>
            <person name="Steele A.D."/>
            <person name="Gui C."/>
            <person name="Meng S."/>
            <person name="Li G."/>
            <person name="Viehrig K."/>
            <person name="Ye F."/>
            <person name="Su P."/>
            <person name="Kiefer A.F."/>
            <person name="Nichols A."/>
            <person name="Cepeda A.J."/>
            <person name="Yan W."/>
            <person name="Fan B."/>
            <person name="Jiang Y."/>
            <person name="Adhikari A."/>
            <person name="Zheng C.-J."/>
            <person name="Schuster L."/>
            <person name="Cowan T.M."/>
            <person name="Smanski M.J."/>
            <person name="Chevrette M.G."/>
            <person name="De Carvalho L.P.S."/>
            <person name="Shen B."/>
        </authorList>
    </citation>
    <scope>NUCLEOTIDE SEQUENCE [LARGE SCALE GENOMIC DNA]</scope>
    <source>
        <strain evidence="2 3">NPDC006488</strain>
    </source>
</reference>
<feature type="transmembrane region" description="Helical" evidence="1">
    <location>
        <begin position="42"/>
        <end position="63"/>
    </location>
</feature>
<feature type="transmembrane region" description="Helical" evidence="1">
    <location>
        <begin position="6"/>
        <end position="30"/>
    </location>
</feature>
<keyword evidence="1" id="KW-0472">Membrane</keyword>
<proteinExistence type="predicted"/>
<keyword evidence="3" id="KW-1185">Reference proteome</keyword>
<keyword evidence="1" id="KW-1133">Transmembrane helix</keyword>
<dbReference type="EMBL" id="JBIAHM010000013">
    <property type="protein sequence ID" value="MFE9603355.1"/>
    <property type="molecule type" value="Genomic_DNA"/>
</dbReference>